<evidence type="ECO:0000256" key="6">
    <source>
        <dbReference type="PIRSR" id="PIRSR000189-1"/>
    </source>
</evidence>
<keyword evidence="3" id="KW-0285">Flavoprotein</keyword>
<name>A0A8E2F1E4_9PEZI</name>
<dbReference type="GO" id="GO:0071949">
    <property type="term" value="F:FAD binding"/>
    <property type="evidence" value="ECO:0007669"/>
    <property type="project" value="InterPro"/>
</dbReference>
<dbReference type="GO" id="GO:0005737">
    <property type="term" value="C:cytoplasm"/>
    <property type="evidence" value="ECO:0007669"/>
    <property type="project" value="TreeGrafter"/>
</dbReference>
<evidence type="ECO:0000256" key="5">
    <source>
        <dbReference type="ARBA" id="ARBA00023002"/>
    </source>
</evidence>
<evidence type="ECO:0000256" key="3">
    <source>
        <dbReference type="ARBA" id="ARBA00022630"/>
    </source>
</evidence>
<evidence type="ECO:0000256" key="2">
    <source>
        <dbReference type="ARBA" id="ARBA00006730"/>
    </source>
</evidence>
<feature type="binding site" evidence="6">
    <location>
        <position position="318"/>
    </location>
    <ligand>
        <name>D-dopa</name>
        <dbReference type="ChEBI" id="CHEBI:149689"/>
    </ligand>
</feature>
<dbReference type="InterPro" id="IPR023209">
    <property type="entry name" value="DAO"/>
</dbReference>
<feature type="binding site" evidence="6">
    <location>
        <position position="259"/>
    </location>
    <ligand>
        <name>D-dopa</name>
        <dbReference type="ChEBI" id="CHEBI:149689"/>
    </ligand>
</feature>
<feature type="binding site" evidence="6">
    <location>
        <position position="349"/>
    </location>
    <ligand>
        <name>D-dopa</name>
        <dbReference type="ChEBI" id="CHEBI:149689"/>
    </ligand>
</feature>
<sequence>MSNIVVFGAGVIGLQTAVSLIKAGYKVTVIAKHFPGDESTEYTSPWAGAQWRTHATADQTEQCQWDIASYKYWIDMTGKDAKSGTDSGIEIYPSYFYWATPTEESISPSSIWFTSHIRNFSVLPNTSMPPNTYAGILYDSIAINPPKYLASLLSHIKNLGASTIRAALPTETGLAGAITEAERLLEQEGRKRVEVAAFVNCTGLGARELVKDENVFPIRGQTLLARLPSVASPVKQQSSLLPPPAIYTREDEATPSITYIIPRPGTSTYVLGGTKQANDWTIAADTATTSEIIKRCRSLWPALREAEIEVLATQVGFRPGRKGGARVEVEEVQVNGKMKVVVHQYGHGGAGYQNSIGSAEKAVKLIKESIGRMTIVK</sequence>
<dbReference type="GO" id="GO:0019478">
    <property type="term" value="P:D-amino acid catabolic process"/>
    <property type="evidence" value="ECO:0007669"/>
    <property type="project" value="TreeGrafter"/>
</dbReference>
<protein>
    <submittedName>
        <fullName evidence="8">FAD dependent oxidoreductase</fullName>
    </submittedName>
</protein>
<dbReference type="Gene3D" id="3.40.50.720">
    <property type="entry name" value="NAD(P)-binding Rossmann-like Domain"/>
    <property type="match status" value="1"/>
</dbReference>
<comment type="similarity">
    <text evidence="2">Belongs to the DAMOX/DASOX family.</text>
</comment>
<dbReference type="GO" id="GO:0003884">
    <property type="term" value="F:D-amino-acid oxidase activity"/>
    <property type="evidence" value="ECO:0007669"/>
    <property type="project" value="InterPro"/>
</dbReference>
<dbReference type="Proteomes" id="UP000250140">
    <property type="component" value="Unassembled WGS sequence"/>
</dbReference>
<comment type="cofactor">
    <cofactor evidence="1 6">
        <name>FAD</name>
        <dbReference type="ChEBI" id="CHEBI:57692"/>
    </cofactor>
</comment>
<feature type="binding site" evidence="6">
    <location>
        <begin position="43"/>
        <end position="44"/>
    </location>
    <ligand>
        <name>FAD</name>
        <dbReference type="ChEBI" id="CHEBI:57692"/>
    </ligand>
</feature>
<dbReference type="InterPro" id="IPR006076">
    <property type="entry name" value="FAD-dep_OxRdtase"/>
</dbReference>
<evidence type="ECO:0000259" key="7">
    <source>
        <dbReference type="Pfam" id="PF01266"/>
    </source>
</evidence>
<dbReference type="PANTHER" id="PTHR11530:SF11">
    <property type="entry name" value="D-ASPARTATE OXIDASE"/>
    <property type="match status" value="1"/>
</dbReference>
<dbReference type="AlphaFoldDB" id="A0A8E2F1E4"/>
<dbReference type="Gene3D" id="3.30.9.10">
    <property type="entry name" value="D-Amino Acid Oxidase, subunit A, domain 2"/>
    <property type="match status" value="1"/>
</dbReference>
<dbReference type="EMBL" id="KV749665">
    <property type="protein sequence ID" value="OCL08366.1"/>
    <property type="molecule type" value="Genomic_DNA"/>
</dbReference>
<evidence type="ECO:0000313" key="8">
    <source>
        <dbReference type="EMBL" id="OCL08366.1"/>
    </source>
</evidence>
<dbReference type="PANTHER" id="PTHR11530">
    <property type="entry name" value="D-AMINO ACID OXIDASE"/>
    <property type="match status" value="1"/>
</dbReference>
<proteinExistence type="inferred from homology"/>
<organism evidence="8 9">
    <name type="scientific">Glonium stellatum</name>
    <dbReference type="NCBI Taxonomy" id="574774"/>
    <lineage>
        <taxon>Eukaryota</taxon>
        <taxon>Fungi</taxon>
        <taxon>Dikarya</taxon>
        <taxon>Ascomycota</taxon>
        <taxon>Pezizomycotina</taxon>
        <taxon>Dothideomycetes</taxon>
        <taxon>Pleosporomycetidae</taxon>
        <taxon>Gloniales</taxon>
        <taxon>Gloniaceae</taxon>
        <taxon>Glonium</taxon>
    </lineage>
</organism>
<evidence type="ECO:0000313" key="9">
    <source>
        <dbReference type="Proteomes" id="UP000250140"/>
    </source>
</evidence>
<accession>A0A8E2F1E4</accession>
<dbReference type="PIRSF" id="PIRSF000189">
    <property type="entry name" value="D-aa_oxidase"/>
    <property type="match status" value="1"/>
</dbReference>
<feature type="domain" description="FAD dependent oxidoreductase" evidence="7">
    <location>
        <begin position="4"/>
        <end position="363"/>
    </location>
</feature>
<keyword evidence="9" id="KW-1185">Reference proteome</keyword>
<dbReference type="SUPFAM" id="SSF54373">
    <property type="entry name" value="FAD-linked reductases, C-terminal domain"/>
    <property type="match status" value="1"/>
</dbReference>
<evidence type="ECO:0000256" key="1">
    <source>
        <dbReference type="ARBA" id="ARBA00001974"/>
    </source>
</evidence>
<feature type="binding site" evidence="6">
    <location>
        <position position="202"/>
    </location>
    <ligand>
        <name>FAD</name>
        <dbReference type="ChEBI" id="CHEBI:57692"/>
    </ligand>
</feature>
<keyword evidence="4 6" id="KW-0274">FAD</keyword>
<dbReference type="OrthoDB" id="2015447at2759"/>
<evidence type="ECO:0000256" key="4">
    <source>
        <dbReference type="ARBA" id="ARBA00022827"/>
    </source>
</evidence>
<reference evidence="8 9" key="1">
    <citation type="journal article" date="2016" name="Nat. Commun.">
        <title>Ectomycorrhizal ecology is imprinted in the genome of the dominant symbiotic fungus Cenococcum geophilum.</title>
        <authorList>
            <consortium name="DOE Joint Genome Institute"/>
            <person name="Peter M."/>
            <person name="Kohler A."/>
            <person name="Ohm R.A."/>
            <person name="Kuo A."/>
            <person name="Krutzmann J."/>
            <person name="Morin E."/>
            <person name="Arend M."/>
            <person name="Barry K.W."/>
            <person name="Binder M."/>
            <person name="Choi C."/>
            <person name="Clum A."/>
            <person name="Copeland A."/>
            <person name="Grisel N."/>
            <person name="Haridas S."/>
            <person name="Kipfer T."/>
            <person name="LaButti K."/>
            <person name="Lindquist E."/>
            <person name="Lipzen A."/>
            <person name="Maire R."/>
            <person name="Meier B."/>
            <person name="Mihaltcheva S."/>
            <person name="Molinier V."/>
            <person name="Murat C."/>
            <person name="Poggeler S."/>
            <person name="Quandt C.A."/>
            <person name="Sperisen C."/>
            <person name="Tritt A."/>
            <person name="Tisserant E."/>
            <person name="Crous P.W."/>
            <person name="Henrissat B."/>
            <person name="Nehls U."/>
            <person name="Egli S."/>
            <person name="Spatafora J.W."/>
            <person name="Grigoriev I.V."/>
            <person name="Martin F.M."/>
        </authorList>
    </citation>
    <scope>NUCLEOTIDE SEQUENCE [LARGE SCALE GENOMIC DNA]</scope>
    <source>
        <strain evidence="8 9">CBS 207.34</strain>
    </source>
</reference>
<gene>
    <name evidence="8" type="ORF">AOQ84DRAFT_41765</name>
</gene>
<dbReference type="SUPFAM" id="SSF51971">
    <property type="entry name" value="Nucleotide-binding domain"/>
    <property type="match status" value="1"/>
</dbReference>
<dbReference type="Pfam" id="PF01266">
    <property type="entry name" value="DAO"/>
    <property type="match status" value="1"/>
</dbReference>
<keyword evidence="5" id="KW-0560">Oxidoreductase</keyword>